<dbReference type="PANTHER" id="PTHR23407">
    <property type="entry name" value="ATPASE INHIBITOR/5-FORMYLTETRAHYDROFOLATE CYCLO-LIGASE"/>
    <property type="match status" value="1"/>
</dbReference>
<dbReference type="eggNOG" id="COG0212">
    <property type="taxonomic scope" value="Bacteria"/>
</dbReference>
<evidence type="ECO:0000256" key="3">
    <source>
        <dbReference type="ARBA" id="ARBA00022840"/>
    </source>
</evidence>
<evidence type="ECO:0000313" key="6">
    <source>
        <dbReference type="EMBL" id="ERJ58451.1"/>
    </source>
</evidence>
<dbReference type="GO" id="GO:0005524">
    <property type="term" value="F:ATP binding"/>
    <property type="evidence" value="ECO:0007669"/>
    <property type="project" value="UniProtKB-KW"/>
</dbReference>
<evidence type="ECO:0000313" key="7">
    <source>
        <dbReference type="Proteomes" id="UP000016584"/>
    </source>
</evidence>
<name>U2H9N2_9SPHI</name>
<dbReference type="GO" id="GO:0009396">
    <property type="term" value="P:folic acid-containing compound biosynthetic process"/>
    <property type="evidence" value="ECO:0007669"/>
    <property type="project" value="TreeGrafter"/>
</dbReference>
<comment type="catalytic activity">
    <reaction evidence="5">
        <text>(6S)-5-formyl-5,6,7,8-tetrahydrofolate + ATP = (6R)-5,10-methenyltetrahydrofolate + ADP + phosphate</text>
        <dbReference type="Rhea" id="RHEA:10488"/>
        <dbReference type="ChEBI" id="CHEBI:30616"/>
        <dbReference type="ChEBI" id="CHEBI:43474"/>
        <dbReference type="ChEBI" id="CHEBI:57455"/>
        <dbReference type="ChEBI" id="CHEBI:57457"/>
        <dbReference type="ChEBI" id="CHEBI:456216"/>
        <dbReference type="EC" id="6.3.3.2"/>
    </reaction>
</comment>
<evidence type="ECO:0000256" key="2">
    <source>
        <dbReference type="ARBA" id="ARBA00022741"/>
    </source>
</evidence>
<dbReference type="GO" id="GO:0035999">
    <property type="term" value="P:tetrahydrofolate interconversion"/>
    <property type="evidence" value="ECO:0007669"/>
    <property type="project" value="TreeGrafter"/>
</dbReference>
<comment type="caution">
    <text evidence="6">The sequence shown here is derived from an EMBL/GenBank/DDBJ whole genome shotgun (WGS) entry which is preliminary data.</text>
</comment>
<dbReference type="GO" id="GO:0046872">
    <property type="term" value="F:metal ion binding"/>
    <property type="evidence" value="ECO:0007669"/>
    <property type="project" value="UniProtKB-KW"/>
</dbReference>
<dbReference type="Gene3D" id="3.40.50.10420">
    <property type="entry name" value="NagB/RpiA/CoA transferase-like"/>
    <property type="match status" value="1"/>
</dbReference>
<keyword evidence="3 4" id="KW-0067">ATP-binding</keyword>
<feature type="binding site" evidence="4">
    <location>
        <position position="48"/>
    </location>
    <ligand>
        <name>substrate</name>
    </ligand>
</feature>
<dbReference type="GO" id="GO:0030272">
    <property type="term" value="F:5-formyltetrahydrofolate cyclo-ligase activity"/>
    <property type="evidence" value="ECO:0007669"/>
    <property type="project" value="UniProtKB-EC"/>
</dbReference>
<dbReference type="InterPro" id="IPR024185">
    <property type="entry name" value="FTHF_cligase-like_sf"/>
</dbReference>
<dbReference type="PANTHER" id="PTHR23407:SF1">
    <property type="entry name" value="5-FORMYLTETRAHYDROFOLATE CYCLO-LIGASE"/>
    <property type="match status" value="1"/>
</dbReference>
<dbReference type="OrthoDB" id="9801938at2"/>
<dbReference type="NCBIfam" id="TIGR02727">
    <property type="entry name" value="MTHFS_bact"/>
    <property type="match status" value="1"/>
</dbReference>
<gene>
    <name evidence="6" type="ORF">M472_06700</name>
</gene>
<dbReference type="InterPro" id="IPR002698">
    <property type="entry name" value="FTHF_cligase"/>
</dbReference>
<proteinExistence type="inferred from homology"/>
<organism evidence="6 7">
    <name type="scientific">Sphingobacterium paucimobilis HER1398</name>
    <dbReference type="NCBI Taxonomy" id="1346330"/>
    <lineage>
        <taxon>Bacteria</taxon>
        <taxon>Pseudomonadati</taxon>
        <taxon>Bacteroidota</taxon>
        <taxon>Sphingobacteriia</taxon>
        <taxon>Sphingobacteriales</taxon>
        <taxon>Sphingobacteriaceae</taxon>
        <taxon>Sphingobacterium</taxon>
    </lineage>
</organism>
<dbReference type="Pfam" id="PF01812">
    <property type="entry name" value="5-FTHF_cyc-lig"/>
    <property type="match status" value="1"/>
</dbReference>
<accession>U2H9N2</accession>
<protein>
    <recommendedName>
        <fullName evidence="5">5-formyltetrahydrofolate cyclo-ligase</fullName>
        <ecNumber evidence="5">6.3.3.2</ecNumber>
    </recommendedName>
</protein>
<feature type="binding site" evidence="4">
    <location>
        <begin position="134"/>
        <end position="142"/>
    </location>
    <ligand>
        <name>ATP</name>
        <dbReference type="ChEBI" id="CHEBI:30616"/>
    </ligand>
</feature>
<dbReference type="Proteomes" id="UP000016584">
    <property type="component" value="Unassembled WGS sequence"/>
</dbReference>
<dbReference type="EC" id="6.3.3.2" evidence="5"/>
<keyword evidence="2 4" id="KW-0547">Nucleotide-binding</keyword>
<reference evidence="6 7" key="1">
    <citation type="journal article" date="2013" name="Genome Announc.">
        <title>The Draft Genome Sequence of Sphingomonas paucimobilis Strain HER1398 (Proteobacteria), Host to the Giant PAU Phage, Indicates That It Is a Member of the Genus Sphingobacterium (Bacteroidetes).</title>
        <authorList>
            <person name="White R.A.III."/>
            <person name="Suttle C.A."/>
        </authorList>
    </citation>
    <scope>NUCLEOTIDE SEQUENCE [LARGE SCALE GENOMIC DNA]</scope>
    <source>
        <strain evidence="6 7">HER1398</strain>
    </source>
</reference>
<feature type="binding site" evidence="4">
    <location>
        <position position="55"/>
    </location>
    <ligand>
        <name>substrate</name>
    </ligand>
</feature>
<keyword evidence="7" id="KW-1185">Reference proteome</keyword>
<evidence type="ECO:0000256" key="4">
    <source>
        <dbReference type="PIRSR" id="PIRSR006806-1"/>
    </source>
</evidence>
<dbReference type="AlphaFoldDB" id="U2H9N2"/>
<dbReference type="STRING" id="1346330.M472_06700"/>
<dbReference type="InterPro" id="IPR037171">
    <property type="entry name" value="NagB/RpiA_transferase-like"/>
</dbReference>
<keyword evidence="5" id="KW-0479">Metal-binding</keyword>
<evidence type="ECO:0000256" key="5">
    <source>
        <dbReference type="RuleBase" id="RU361279"/>
    </source>
</evidence>
<dbReference type="SUPFAM" id="SSF100950">
    <property type="entry name" value="NagB/RpiA/CoA transferase-like"/>
    <property type="match status" value="1"/>
</dbReference>
<comment type="cofactor">
    <cofactor evidence="5">
        <name>Mg(2+)</name>
        <dbReference type="ChEBI" id="CHEBI:18420"/>
    </cofactor>
</comment>
<dbReference type="PIRSF" id="PIRSF006806">
    <property type="entry name" value="FTHF_cligase"/>
    <property type="match status" value="1"/>
</dbReference>
<dbReference type="RefSeq" id="WP_021071148.1">
    <property type="nucleotide sequence ID" value="NZ_ATDL01000016.1"/>
</dbReference>
<feature type="binding site" evidence="4">
    <location>
        <begin position="3"/>
        <end position="7"/>
    </location>
    <ligand>
        <name>ATP</name>
        <dbReference type="ChEBI" id="CHEBI:30616"/>
    </ligand>
</feature>
<keyword evidence="5" id="KW-0460">Magnesium</keyword>
<evidence type="ECO:0000256" key="1">
    <source>
        <dbReference type="ARBA" id="ARBA00010638"/>
    </source>
</evidence>
<sequence>MTKQELRLQYKERRTQIDPCLREAYDEALLLTLKSLDWSGVNFVHIYLPMQGATEPDTLRFKEWLQLMHPDIRFVISRSDFQKREMMHYVWDESTVLEVNKWGILEPVDGCLVKETALDVVLVPLLVVDQLGNRVGYGKGFYDRFLAKCRPEVKTVGLSYFEPVDHISDVGEWDIRLQYCISPAGIHRFI</sequence>
<dbReference type="EMBL" id="ATDL01000016">
    <property type="protein sequence ID" value="ERJ58451.1"/>
    <property type="molecule type" value="Genomic_DNA"/>
</dbReference>
<dbReference type="PATRIC" id="fig|1346330.5.peg.3000"/>
<comment type="similarity">
    <text evidence="1 5">Belongs to the 5-formyltetrahydrofolate cyclo-ligase family.</text>
</comment>